<gene>
    <name evidence="1" type="ORF">SD77_4373</name>
</gene>
<organism evidence="1 2">
    <name type="scientific">Bacillus badius</name>
    <dbReference type="NCBI Taxonomy" id="1455"/>
    <lineage>
        <taxon>Bacteria</taxon>
        <taxon>Bacillati</taxon>
        <taxon>Bacillota</taxon>
        <taxon>Bacilli</taxon>
        <taxon>Bacillales</taxon>
        <taxon>Bacillaceae</taxon>
        <taxon>Pseudobacillus</taxon>
    </lineage>
</organism>
<proteinExistence type="predicted"/>
<accession>A0ABR5AWU5</accession>
<protein>
    <recommendedName>
        <fullName evidence="3">Ribose 5-phosphate isomerase B</fullName>
    </recommendedName>
</protein>
<evidence type="ECO:0000313" key="1">
    <source>
        <dbReference type="EMBL" id="KIL78693.1"/>
    </source>
</evidence>
<evidence type="ECO:0008006" key="3">
    <source>
        <dbReference type="Google" id="ProtNLM"/>
    </source>
</evidence>
<evidence type="ECO:0000313" key="2">
    <source>
        <dbReference type="Proteomes" id="UP000031982"/>
    </source>
</evidence>
<dbReference type="EMBL" id="JXLP01000009">
    <property type="protein sequence ID" value="KIL78693.1"/>
    <property type="molecule type" value="Genomic_DNA"/>
</dbReference>
<reference evidence="1 2" key="1">
    <citation type="submission" date="2015-01" db="EMBL/GenBank/DDBJ databases">
        <title>Genome Assembly of Bacillus badius MTCC 1458.</title>
        <authorList>
            <person name="Verma A."/>
            <person name="Khatri I."/>
            <person name="Mual P."/>
            <person name="Subramanian S."/>
            <person name="Krishnamurthi S."/>
        </authorList>
    </citation>
    <scope>NUCLEOTIDE SEQUENCE [LARGE SCALE GENOMIC DNA]</scope>
    <source>
        <strain evidence="1 2">MTCC 1458</strain>
    </source>
</reference>
<comment type="caution">
    <text evidence="1">The sequence shown here is derived from an EMBL/GenBank/DDBJ whole genome shotgun (WGS) entry which is preliminary data.</text>
</comment>
<sequence length="38" mass="4451">MPKENFRTGAFRFSKFKPPYVTKAVSLCVFIQSLRLSR</sequence>
<keyword evidence="2" id="KW-1185">Reference proteome</keyword>
<dbReference type="Proteomes" id="UP000031982">
    <property type="component" value="Unassembled WGS sequence"/>
</dbReference>
<name>A0ABR5AWU5_BACBA</name>